<evidence type="ECO:0000256" key="1">
    <source>
        <dbReference type="SAM" id="Phobius"/>
    </source>
</evidence>
<dbReference type="EMBL" id="KT780304">
    <property type="protein sequence ID" value="ALH46484.1"/>
    <property type="molecule type" value="Genomic_DNA"/>
</dbReference>
<dbReference type="RefSeq" id="YP_009198024.1">
    <property type="nucleotide sequence ID" value="NC_028789.1"/>
</dbReference>
<keyword evidence="3" id="KW-1185">Reference proteome</keyword>
<keyword evidence="1" id="KW-0812">Transmembrane</keyword>
<dbReference type="Pfam" id="PF10960">
    <property type="entry name" value="Holin_BhlA"/>
    <property type="match status" value="1"/>
</dbReference>
<dbReference type="KEGG" id="vg:26625166"/>
<feature type="transmembrane region" description="Helical" evidence="1">
    <location>
        <begin position="12"/>
        <end position="29"/>
    </location>
</feature>
<keyword evidence="1" id="KW-1133">Transmembrane helix</keyword>
<name>A0A0N9S837_9CAUD</name>
<sequence length="80" mass="9223">MEVSVVGEEMLWNMISQSPFMALFVWLLLTTQKKNDARELRYQEAINQNQIVIQEQAKSFGSISKDVTEIKQKLFEGDVA</sequence>
<dbReference type="Proteomes" id="UP000201978">
    <property type="component" value="Segment"/>
</dbReference>
<gene>
    <name evidence="2" type="ORF">VMY22_19</name>
</gene>
<dbReference type="InterPro" id="IPR024405">
    <property type="entry name" value="Phage_BhlA/UviB"/>
</dbReference>
<dbReference type="GeneID" id="26625166"/>
<evidence type="ECO:0000313" key="2">
    <source>
        <dbReference type="EMBL" id="ALH46484.1"/>
    </source>
</evidence>
<protein>
    <submittedName>
        <fullName evidence="2">Bacteriocin biosynthesis protein</fullName>
    </submittedName>
</protein>
<dbReference type="OrthoDB" id="21321at10239"/>
<proteinExistence type="predicted"/>
<reference evidence="2 3" key="1">
    <citation type="journal article" date="2016" name="Virus Genes">
        <title>Complete genome sequence of the cold-active bacteriophage VMY22 from Bacillus cereus.</title>
        <authorList>
            <person name="Qin K."/>
            <person name="Cheng B."/>
            <person name="Zhang S."/>
            <person name="Wang N."/>
            <person name="Fang Y."/>
            <person name="Zhang Q."/>
            <person name="Kuang A."/>
            <person name="Lin L."/>
            <person name="Ji X."/>
            <person name="Wei Y."/>
        </authorList>
    </citation>
    <scope>NUCLEOTIDE SEQUENCE [LARGE SCALE GENOMIC DNA]</scope>
</reference>
<organism evidence="2 3">
    <name type="scientific">Bacillus phage VMY22</name>
    <dbReference type="NCBI Taxonomy" id="1734382"/>
    <lineage>
        <taxon>Viruses</taxon>
        <taxon>Duplodnaviria</taxon>
        <taxon>Heunggongvirae</taxon>
        <taxon>Uroviricota</taxon>
        <taxon>Caudoviricetes</taxon>
        <taxon>Salasmaviridae</taxon>
        <taxon>Mingyongvirus</taxon>
        <taxon>Mingyongvirus VMY22</taxon>
    </lineage>
</organism>
<evidence type="ECO:0000313" key="3">
    <source>
        <dbReference type="Proteomes" id="UP000201978"/>
    </source>
</evidence>
<accession>A0A0N9S837</accession>
<keyword evidence="1" id="KW-0472">Membrane</keyword>